<accession>A0A0P8BST3</accession>
<dbReference type="EMBL" id="LJSX01000001">
    <property type="protein sequence ID" value="KPQ12827.1"/>
    <property type="molecule type" value="Genomic_DNA"/>
</dbReference>
<evidence type="ECO:0000256" key="9">
    <source>
        <dbReference type="RuleBase" id="RU369079"/>
    </source>
</evidence>
<comment type="subunit">
    <text evidence="9">The complex comprises the extracytoplasmic solute receptor protein and the two transmembrane proteins.</text>
</comment>
<dbReference type="OrthoDB" id="4964541at2"/>
<comment type="subcellular location">
    <subcellularLocation>
        <location evidence="1 9">Cell inner membrane</location>
        <topology evidence="1 9">Multi-pass membrane protein</topology>
    </subcellularLocation>
</comment>
<evidence type="ECO:0000256" key="2">
    <source>
        <dbReference type="ARBA" id="ARBA00022448"/>
    </source>
</evidence>
<comment type="caution">
    <text evidence="11">The sequence shown here is derived from an EMBL/GenBank/DDBJ whole genome shotgun (WGS) entry which is preliminary data.</text>
</comment>
<feature type="transmembrane region" description="Helical" evidence="9">
    <location>
        <begin position="63"/>
        <end position="80"/>
    </location>
</feature>
<keyword evidence="3" id="KW-1003">Cell membrane</keyword>
<gene>
    <name evidence="12" type="ORF">GA0071312_3501</name>
    <name evidence="11" type="ORF">HLUCCO17_01645</name>
</gene>
<reference evidence="11 13" key="1">
    <citation type="submission" date="2015-09" db="EMBL/GenBank/DDBJ databases">
        <title>Identification and resolution of microdiversity through metagenomic sequencing of parallel consortia.</title>
        <authorList>
            <person name="Nelson W.C."/>
            <person name="Romine M.F."/>
            <person name="Lindemann S.R."/>
        </authorList>
    </citation>
    <scope>NUCLEOTIDE SEQUENCE [LARGE SCALE GENOMIC DNA]</scope>
    <source>
        <strain evidence="11">HL-109</strain>
    </source>
</reference>
<evidence type="ECO:0000256" key="5">
    <source>
        <dbReference type="ARBA" id="ARBA00022692"/>
    </source>
</evidence>
<keyword evidence="14" id="KW-1185">Reference proteome</keyword>
<evidence type="ECO:0000313" key="11">
    <source>
        <dbReference type="EMBL" id="KPQ12827.1"/>
    </source>
</evidence>
<dbReference type="Proteomes" id="UP000182800">
    <property type="component" value="Unassembled WGS sequence"/>
</dbReference>
<evidence type="ECO:0000256" key="3">
    <source>
        <dbReference type="ARBA" id="ARBA00022475"/>
    </source>
</evidence>
<dbReference type="InterPro" id="IPR007387">
    <property type="entry name" value="TRAP_DctQ"/>
</dbReference>
<evidence type="ECO:0000256" key="7">
    <source>
        <dbReference type="ARBA" id="ARBA00023136"/>
    </source>
</evidence>
<evidence type="ECO:0000256" key="4">
    <source>
        <dbReference type="ARBA" id="ARBA00022519"/>
    </source>
</evidence>
<keyword evidence="4 9" id="KW-0997">Cell inner membrane</keyword>
<dbReference type="STRING" id="1653334.GA0071312_3501"/>
<reference evidence="12 14" key="2">
    <citation type="submission" date="2016-08" db="EMBL/GenBank/DDBJ databases">
        <authorList>
            <person name="Varghese N."/>
            <person name="Submissions Spin"/>
        </authorList>
    </citation>
    <scope>NUCLEOTIDE SEQUENCE [LARGE SCALE GENOMIC DNA]</scope>
    <source>
        <strain evidence="12 14">HL-109</strain>
    </source>
</reference>
<evidence type="ECO:0000256" key="1">
    <source>
        <dbReference type="ARBA" id="ARBA00004429"/>
    </source>
</evidence>
<evidence type="ECO:0000256" key="6">
    <source>
        <dbReference type="ARBA" id="ARBA00022989"/>
    </source>
</evidence>
<dbReference type="InterPro" id="IPR055348">
    <property type="entry name" value="DctQ"/>
</dbReference>
<dbReference type="PANTHER" id="PTHR35011:SF2">
    <property type="entry name" value="2,3-DIKETO-L-GULONATE TRAP TRANSPORTER SMALL PERMEASE PROTEIN YIAM"/>
    <property type="match status" value="1"/>
</dbReference>
<name>A0A0P8BST3_9HYPH</name>
<evidence type="ECO:0000259" key="10">
    <source>
        <dbReference type="Pfam" id="PF04290"/>
    </source>
</evidence>
<proteinExistence type="inferred from homology"/>
<sequence length="189" mass="20800">MPPSFIIFGIIIMLDRIDRLETRVARLFELVAVVMMLILVGVIAWSVFGRQVLRISVPWSEEIGAGLLAWMVMLGSAAAWSRRRHIAIDVLLRRVGLTARWILSIFIELASLSLFVIIFAGAAGMMRSSAHMATTALGISYTWLYLALALGVGAMIVFSLLHLVRLLIRGRAMVADLDAGLEWSTSTSS</sequence>
<dbReference type="PANTHER" id="PTHR35011">
    <property type="entry name" value="2,3-DIKETO-L-GULONATE TRAP TRANSPORTER SMALL PERMEASE PROTEIN YIAM"/>
    <property type="match status" value="1"/>
</dbReference>
<dbReference type="EMBL" id="FMBM01000003">
    <property type="protein sequence ID" value="SCC82498.1"/>
    <property type="molecule type" value="Genomic_DNA"/>
</dbReference>
<dbReference type="Proteomes" id="UP000050497">
    <property type="component" value="Unassembled WGS sequence"/>
</dbReference>
<keyword evidence="7 9" id="KW-0472">Membrane</keyword>
<dbReference type="AlphaFoldDB" id="A0A0P8BST3"/>
<comment type="similarity">
    <text evidence="8 9">Belongs to the TRAP transporter small permease family.</text>
</comment>
<evidence type="ECO:0000313" key="13">
    <source>
        <dbReference type="Proteomes" id="UP000050497"/>
    </source>
</evidence>
<evidence type="ECO:0000313" key="12">
    <source>
        <dbReference type="EMBL" id="SCC82498.1"/>
    </source>
</evidence>
<comment type="function">
    <text evidence="9">Part of the tripartite ATP-independent periplasmic (TRAP) transport system.</text>
</comment>
<protein>
    <recommendedName>
        <fullName evidence="9">TRAP transporter small permease protein</fullName>
    </recommendedName>
</protein>
<dbReference type="GO" id="GO:0005886">
    <property type="term" value="C:plasma membrane"/>
    <property type="evidence" value="ECO:0007669"/>
    <property type="project" value="UniProtKB-SubCell"/>
</dbReference>
<feature type="transmembrane region" description="Helical" evidence="9">
    <location>
        <begin position="101"/>
        <end position="123"/>
    </location>
</feature>
<keyword evidence="6 9" id="KW-1133">Transmembrane helix</keyword>
<organism evidence="11 13">
    <name type="scientific">Saliniramus fredricksonii</name>
    <dbReference type="NCBI Taxonomy" id="1653334"/>
    <lineage>
        <taxon>Bacteria</taxon>
        <taxon>Pseudomonadati</taxon>
        <taxon>Pseudomonadota</taxon>
        <taxon>Alphaproteobacteria</taxon>
        <taxon>Hyphomicrobiales</taxon>
        <taxon>Salinarimonadaceae</taxon>
        <taxon>Saliniramus</taxon>
    </lineage>
</organism>
<keyword evidence="2 9" id="KW-0813">Transport</keyword>
<dbReference type="GO" id="GO:0022857">
    <property type="term" value="F:transmembrane transporter activity"/>
    <property type="evidence" value="ECO:0007669"/>
    <property type="project" value="UniProtKB-UniRule"/>
</dbReference>
<dbReference type="Pfam" id="PF04290">
    <property type="entry name" value="DctQ"/>
    <property type="match status" value="1"/>
</dbReference>
<evidence type="ECO:0000313" key="14">
    <source>
        <dbReference type="Proteomes" id="UP000182800"/>
    </source>
</evidence>
<feature type="transmembrane region" description="Helical" evidence="9">
    <location>
        <begin position="143"/>
        <end position="164"/>
    </location>
</feature>
<keyword evidence="5 9" id="KW-0812">Transmembrane</keyword>
<feature type="domain" description="Tripartite ATP-independent periplasmic transporters DctQ component" evidence="10">
    <location>
        <begin position="39"/>
        <end position="167"/>
    </location>
</feature>
<evidence type="ECO:0000256" key="8">
    <source>
        <dbReference type="ARBA" id="ARBA00038436"/>
    </source>
</evidence>
<dbReference type="GO" id="GO:0015740">
    <property type="term" value="P:C4-dicarboxylate transport"/>
    <property type="evidence" value="ECO:0007669"/>
    <property type="project" value="TreeGrafter"/>
</dbReference>
<feature type="transmembrane region" description="Helical" evidence="9">
    <location>
        <begin position="27"/>
        <end position="48"/>
    </location>
</feature>